<evidence type="ECO:0000313" key="2">
    <source>
        <dbReference type="Proteomes" id="UP000039865"/>
    </source>
</evidence>
<dbReference type="AlphaFoldDB" id="A0A077ZUT3"/>
<reference evidence="1 2" key="1">
    <citation type="submission" date="2014-06" db="EMBL/GenBank/DDBJ databases">
        <authorList>
            <person name="Swart Estienne"/>
        </authorList>
    </citation>
    <scope>NUCLEOTIDE SEQUENCE [LARGE SCALE GENOMIC DNA]</scope>
    <source>
        <strain evidence="1 2">130c</strain>
    </source>
</reference>
<evidence type="ECO:0000313" key="1">
    <source>
        <dbReference type="EMBL" id="CDW73065.1"/>
    </source>
</evidence>
<accession>A0A077ZUT3</accession>
<keyword evidence="2" id="KW-1185">Reference proteome</keyword>
<dbReference type="InParanoid" id="A0A077ZUT3"/>
<proteinExistence type="predicted"/>
<dbReference type="EMBL" id="CCKQ01001970">
    <property type="protein sequence ID" value="CDW73065.1"/>
    <property type="molecule type" value="Genomic_DNA"/>
</dbReference>
<dbReference type="Proteomes" id="UP000039865">
    <property type="component" value="Unassembled WGS sequence"/>
</dbReference>
<name>A0A077ZUT3_STYLE</name>
<sequence>MPSFKIIQQVNPMVKQTFDLPELIPKSQSNLSTKYSMRVDLDSLVTELENRASNQLIFLSPNIRENEGLDEDKQIKQQHAKQTKGFRINRKIIPKKVESDMSNCYKFSQSCTSGDSTDQEYQNEIKVYQNEGVNRDSKNISCLVITDSSSEDEGQDLNQLQNNAIQLPTIQETQQKQKSAESDTHVFKNKIIPQLRFGTPIPSCKKRGLANHDQQTRFKNNSIQKQNAKVYQSRFQDVERSIVQNINQSTLSQIKRQDNYYNYLDSCVQDKKDQDKKKDFLEINETKQKKIKIKDYVRKHFEILDSPFKTLNSQKSNSDQTKLQKTYVNRKKYNNTVLEGQSNLYTSEQSEGNRTFNQLDELNEMSSYNYKFRDEQMSRFNNFLDLQSSKAKVISPISNTFLYHKLKNQNQKFDQESQSLLIPHDIDRLMVQKMNQERMKAGFQIMMPRHQSNKPMMRDTIGSSNNCYQNNTKTMEKCNLKKLTINSLNPVFGNQTQFDRLQSKRII</sequence>
<protein>
    <submittedName>
        <fullName evidence="1">Uncharacterized protein</fullName>
    </submittedName>
</protein>
<organism evidence="1 2">
    <name type="scientific">Stylonychia lemnae</name>
    <name type="common">Ciliate</name>
    <dbReference type="NCBI Taxonomy" id="5949"/>
    <lineage>
        <taxon>Eukaryota</taxon>
        <taxon>Sar</taxon>
        <taxon>Alveolata</taxon>
        <taxon>Ciliophora</taxon>
        <taxon>Intramacronucleata</taxon>
        <taxon>Spirotrichea</taxon>
        <taxon>Stichotrichia</taxon>
        <taxon>Sporadotrichida</taxon>
        <taxon>Oxytrichidae</taxon>
        <taxon>Stylonychinae</taxon>
        <taxon>Stylonychia</taxon>
    </lineage>
</organism>
<gene>
    <name evidence="1" type="primary">Contig9202.g9844</name>
    <name evidence="1" type="ORF">STYLEM_2034</name>
</gene>